<dbReference type="EMBL" id="CP119067">
    <property type="protein sequence ID" value="WEL38905.1"/>
    <property type="molecule type" value="Genomic_DNA"/>
</dbReference>
<reference evidence="8" key="1">
    <citation type="submission" date="2022-08" db="EMBL/GenBank/DDBJ databases">
        <title>Encephalitozoon hellem ATCC 50604 Complete Genome.</title>
        <authorList>
            <person name="Mascarenhas dos Santos A.C."/>
            <person name="Julian A.T."/>
            <person name="Pombert J.-F."/>
        </authorList>
    </citation>
    <scope>NUCLEOTIDE SEQUENCE</scope>
    <source>
        <strain evidence="8">ATCC 50604</strain>
    </source>
</reference>
<evidence type="ECO:0000256" key="5">
    <source>
        <dbReference type="ARBA" id="ARBA00023136"/>
    </source>
</evidence>
<dbReference type="Proteomes" id="UP001059546">
    <property type="component" value="Chromosome VI"/>
</dbReference>
<dbReference type="AlphaFoldDB" id="A0A9Q9C4G0"/>
<keyword evidence="4 7" id="KW-1133">Transmembrane helix</keyword>
<keyword evidence="5 6" id="KW-0472">Membrane</keyword>
<dbReference type="Proteomes" id="UP001217963">
    <property type="component" value="Chromosome VI"/>
</dbReference>
<evidence type="ECO:0000256" key="4">
    <source>
        <dbReference type="ARBA" id="ARBA00022989"/>
    </source>
</evidence>
<evidence type="ECO:0000313" key="10">
    <source>
        <dbReference type="Proteomes" id="UP001059546"/>
    </source>
</evidence>
<evidence type="ECO:0000313" key="11">
    <source>
        <dbReference type="Proteomes" id="UP001217963"/>
    </source>
</evidence>
<proteinExistence type="inferred from homology"/>
<dbReference type="GO" id="GO:0045332">
    <property type="term" value="P:phospholipid translocation"/>
    <property type="evidence" value="ECO:0007669"/>
    <property type="project" value="UniProtKB-UniRule"/>
</dbReference>
<organism evidence="8 10">
    <name type="scientific">Encephalitozoon hellem</name>
    <name type="common">Microsporidian parasite</name>
    <dbReference type="NCBI Taxonomy" id="27973"/>
    <lineage>
        <taxon>Eukaryota</taxon>
        <taxon>Fungi</taxon>
        <taxon>Fungi incertae sedis</taxon>
        <taxon>Microsporidia</taxon>
        <taxon>Unikaryonidae</taxon>
        <taxon>Encephalitozoon</taxon>
    </lineage>
</organism>
<evidence type="ECO:0000313" key="9">
    <source>
        <dbReference type="EMBL" id="WEL38905.1"/>
    </source>
</evidence>
<dbReference type="Pfam" id="PF03381">
    <property type="entry name" value="CDC50"/>
    <property type="match status" value="1"/>
</dbReference>
<dbReference type="InterPro" id="IPR005045">
    <property type="entry name" value="CDC50/LEM3_fam"/>
</dbReference>
<evidence type="ECO:0000256" key="1">
    <source>
        <dbReference type="ARBA" id="ARBA00004141"/>
    </source>
</evidence>
<dbReference type="OrthoDB" id="340608at2759"/>
<accession>A0A9Q9C4G0</accession>
<evidence type="ECO:0000256" key="2">
    <source>
        <dbReference type="ARBA" id="ARBA00009457"/>
    </source>
</evidence>
<evidence type="ECO:0000256" key="7">
    <source>
        <dbReference type="SAM" id="Phobius"/>
    </source>
</evidence>
<dbReference type="PANTHER" id="PTHR10926">
    <property type="entry name" value="CELL CYCLE CONTROL PROTEIN 50"/>
    <property type="match status" value="1"/>
</dbReference>
<dbReference type="GO" id="GO:0005886">
    <property type="term" value="C:plasma membrane"/>
    <property type="evidence" value="ECO:0007669"/>
    <property type="project" value="TreeGrafter"/>
</dbReference>
<dbReference type="GO" id="GO:0005794">
    <property type="term" value="C:Golgi apparatus"/>
    <property type="evidence" value="ECO:0007669"/>
    <property type="project" value="TreeGrafter"/>
</dbReference>
<dbReference type="EMBL" id="CP075152">
    <property type="protein sequence ID" value="UTX43440.1"/>
    <property type="molecule type" value="Genomic_DNA"/>
</dbReference>
<keyword evidence="3 7" id="KW-0812">Transmembrane</keyword>
<comment type="similarity">
    <text evidence="2 6">Belongs to the CDC50/LEM3 family.</text>
</comment>
<feature type="transmembrane region" description="Helical" evidence="7">
    <location>
        <begin position="31"/>
        <end position="53"/>
    </location>
</feature>
<dbReference type="GO" id="GO:0005783">
    <property type="term" value="C:endoplasmic reticulum"/>
    <property type="evidence" value="ECO:0007669"/>
    <property type="project" value="TreeGrafter"/>
</dbReference>
<evidence type="ECO:0000256" key="6">
    <source>
        <dbReference type="PIRNR" id="PIRNR015840"/>
    </source>
</evidence>
<gene>
    <name evidence="8" type="ORF">GPU96_06g11920</name>
    <name evidence="9" type="ORF">PFJ87_06g01740</name>
</gene>
<sequence>MSLLAYLSRIKRHFLSQKLPGTYRSESNRSFLTTLFVIGLLNLVLGIIATFVYSSLMEVTIPYTDSMSTDIYLPRGRIYLFLEMREFYQTNLRYSKSISYDQLKGERPKSLSSASPLSYKDGKIIYPAGLLPNSFPHDTYRIDGIDIETEGISWESERSSVKPSSYTRDEVVPPPLWPVYSDVPDLSTDERFINWIYIAPFPSFRKLWGVADVGTEGMYTLNITSMFPYGKKYVSLAQLSVIGPKNYFLSIGLMFVGLIMILFSLHSHCL</sequence>
<evidence type="ECO:0000313" key="8">
    <source>
        <dbReference type="EMBL" id="UTX43440.1"/>
    </source>
</evidence>
<name>A0A9Q9C4G0_ENCHE</name>
<feature type="transmembrane region" description="Helical" evidence="7">
    <location>
        <begin position="247"/>
        <end position="265"/>
    </location>
</feature>
<protein>
    <submittedName>
        <fullName evidence="9">Cdc50-like protein</fullName>
    </submittedName>
    <submittedName>
        <fullName evidence="8">Cell cycle control protein 50A</fullName>
    </submittedName>
</protein>
<dbReference type="PIRSF" id="PIRSF015840">
    <property type="entry name" value="DUF284_TM_euk"/>
    <property type="match status" value="1"/>
</dbReference>
<comment type="subcellular location">
    <subcellularLocation>
        <location evidence="1">Membrane</location>
        <topology evidence="1">Multi-pass membrane protein</topology>
    </subcellularLocation>
</comment>
<keyword evidence="11" id="KW-1185">Reference proteome</keyword>
<evidence type="ECO:0000256" key="3">
    <source>
        <dbReference type="ARBA" id="ARBA00022692"/>
    </source>
</evidence>
<dbReference type="PANTHER" id="PTHR10926:SF0">
    <property type="entry name" value="CDC50, ISOFORM A"/>
    <property type="match status" value="1"/>
</dbReference>
<reference evidence="9 11" key="2">
    <citation type="submission" date="2023-02" db="EMBL/GenBank/DDBJ databases">
        <title>Encephalitozoon hellem ATCC 50451 complete genome.</title>
        <authorList>
            <person name="Mascarenhas dos Santos A.C."/>
            <person name="Julian A.T."/>
            <person name="Pombert J.-F."/>
        </authorList>
    </citation>
    <scope>NUCLEOTIDE SEQUENCE [LARGE SCALE GENOMIC DNA]</scope>
    <source>
        <strain evidence="9 11">ATCC 50451</strain>
    </source>
</reference>